<feature type="non-terminal residue" evidence="8">
    <location>
        <position position="1"/>
    </location>
</feature>
<evidence type="ECO:0000256" key="4">
    <source>
        <dbReference type="ARBA" id="ARBA00022603"/>
    </source>
</evidence>
<evidence type="ECO:0000256" key="6">
    <source>
        <dbReference type="ARBA" id="ARBA00022691"/>
    </source>
</evidence>
<dbReference type="EMBL" id="RFDI01002140">
    <property type="protein sequence ID" value="RSR27545.1"/>
    <property type="molecule type" value="Genomic_DNA"/>
</dbReference>
<dbReference type="AlphaFoldDB" id="A0A429MII8"/>
<comment type="function">
    <text evidence="2">Catalyzes the formation of N(7)-methylguanine at position 46 (m7G46) in tRNA.</text>
</comment>
<reference evidence="8 9" key="1">
    <citation type="submission" date="2018-10" db="EMBL/GenBank/DDBJ databases">
        <title>GWAS and RNA-Seq identify cryptic mechanisms of antimicrobial resistance in Acinetobacter baumannii.</title>
        <authorList>
            <person name="Sahl J.W."/>
        </authorList>
    </citation>
    <scope>NUCLEOTIDE SEQUENCE [LARGE SCALE GENOMIC DNA]</scope>
    <source>
        <strain evidence="8 9">TG28175</strain>
    </source>
</reference>
<proteinExistence type="predicted"/>
<protein>
    <recommendedName>
        <fullName evidence="3">tRNA (guanine(46)-N(7))-methyltransferase</fullName>
        <ecNumber evidence="3">2.1.1.33</ecNumber>
    </recommendedName>
</protein>
<gene>
    <name evidence="8" type="ORF">EA686_26185</name>
</gene>
<evidence type="ECO:0000256" key="1">
    <source>
        <dbReference type="ARBA" id="ARBA00000142"/>
    </source>
</evidence>
<sequence length="71" mass="8301">LELGGTFHAATDWEPYAEWMLDVLDNRPNLENLAGKGNSYPRPEWRPVTKFERRGIESGHKINDFIFKKIK</sequence>
<evidence type="ECO:0000256" key="3">
    <source>
        <dbReference type="ARBA" id="ARBA00011977"/>
    </source>
</evidence>
<keyword evidence="4 8" id="KW-0489">Methyltransferase</keyword>
<dbReference type="Proteomes" id="UP000280073">
    <property type="component" value="Unassembled WGS sequence"/>
</dbReference>
<dbReference type="GO" id="GO:0008176">
    <property type="term" value="F:tRNA (guanine(46)-N7)-methyltransferase activity"/>
    <property type="evidence" value="ECO:0007669"/>
    <property type="project" value="UniProtKB-EC"/>
</dbReference>
<dbReference type="Gene3D" id="3.40.50.150">
    <property type="entry name" value="Vaccinia Virus protein VP39"/>
    <property type="match status" value="1"/>
</dbReference>
<name>A0A429MII8_ACIBA</name>
<accession>A0A429MII8</accession>
<evidence type="ECO:0000313" key="9">
    <source>
        <dbReference type="Proteomes" id="UP000280073"/>
    </source>
</evidence>
<dbReference type="PROSITE" id="PS51625">
    <property type="entry name" value="SAM_MT_TRMB"/>
    <property type="match status" value="1"/>
</dbReference>
<keyword evidence="6" id="KW-0949">S-adenosyl-L-methionine</keyword>
<evidence type="ECO:0000256" key="2">
    <source>
        <dbReference type="ARBA" id="ARBA00003015"/>
    </source>
</evidence>
<keyword evidence="5 8" id="KW-0808">Transferase</keyword>
<dbReference type="InterPro" id="IPR029063">
    <property type="entry name" value="SAM-dependent_MTases_sf"/>
</dbReference>
<evidence type="ECO:0000256" key="5">
    <source>
        <dbReference type="ARBA" id="ARBA00022679"/>
    </source>
</evidence>
<evidence type="ECO:0000313" key="8">
    <source>
        <dbReference type="EMBL" id="RSR27545.1"/>
    </source>
</evidence>
<organism evidence="8 9">
    <name type="scientific">Acinetobacter baumannii</name>
    <dbReference type="NCBI Taxonomy" id="470"/>
    <lineage>
        <taxon>Bacteria</taxon>
        <taxon>Pseudomonadati</taxon>
        <taxon>Pseudomonadota</taxon>
        <taxon>Gammaproteobacteria</taxon>
        <taxon>Moraxellales</taxon>
        <taxon>Moraxellaceae</taxon>
        <taxon>Acinetobacter</taxon>
        <taxon>Acinetobacter calcoaceticus/baumannii complex</taxon>
    </lineage>
</organism>
<dbReference type="InterPro" id="IPR003358">
    <property type="entry name" value="tRNA_(Gua-N-7)_MeTrfase_Trmb"/>
</dbReference>
<keyword evidence="7" id="KW-0819">tRNA processing</keyword>
<dbReference type="SUPFAM" id="SSF53335">
    <property type="entry name" value="S-adenosyl-L-methionine-dependent methyltransferases"/>
    <property type="match status" value="1"/>
</dbReference>
<dbReference type="Pfam" id="PF02390">
    <property type="entry name" value="Methyltransf_4"/>
    <property type="match status" value="1"/>
</dbReference>
<comment type="caution">
    <text evidence="8">The sequence shown here is derived from an EMBL/GenBank/DDBJ whole genome shotgun (WGS) entry which is preliminary data.</text>
</comment>
<dbReference type="EC" id="2.1.1.33" evidence="3"/>
<comment type="catalytic activity">
    <reaction evidence="1">
        <text>guanosine(46) in tRNA + S-adenosyl-L-methionine = N(7)-methylguanosine(46) in tRNA + S-adenosyl-L-homocysteine</text>
        <dbReference type="Rhea" id="RHEA:42708"/>
        <dbReference type="Rhea" id="RHEA-COMP:10188"/>
        <dbReference type="Rhea" id="RHEA-COMP:10189"/>
        <dbReference type="ChEBI" id="CHEBI:57856"/>
        <dbReference type="ChEBI" id="CHEBI:59789"/>
        <dbReference type="ChEBI" id="CHEBI:74269"/>
        <dbReference type="ChEBI" id="CHEBI:74480"/>
        <dbReference type="EC" id="2.1.1.33"/>
    </reaction>
</comment>
<evidence type="ECO:0000256" key="7">
    <source>
        <dbReference type="ARBA" id="ARBA00022694"/>
    </source>
</evidence>